<organism evidence="3 4">
    <name type="scientific">Oryzias latipes</name>
    <name type="common">Japanese rice fish</name>
    <name type="synonym">Japanese killifish</name>
    <dbReference type="NCBI Taxonomy" id="8090"/>
    <lineage>
        <taxon>Eukaryota</taxon>
        <taxon>Metazoa</taxon>
        <taxon>Chordata</taxon>
        <taxon>Craniata</taxon>
        <taxon>Vertebrata</taxon>
        <taxon>Euteleostomi</taxon>
        <taxon>Actinopterygii</taxon>
        <taxon>Neopterygii</taxon>
        <taxon>Teleostei</taxon>
        <taxon>Neoteleostei</taxon>
        <taxon>Acanthomorphata</taxon>
        <taxon>Ovalentaria</taxon>
        <taxon>Atherinomorphae</taxon>
        <taxon>Beloniformes</taxon>
        <taxon>Adrianichthyidae</taxon>
        <taxon>Oryziinae</taxon>
        <taxon>Oryzias</taxon>
    </lineage>
</organism>
<dbReference type="InterPro" id="IPR031833">
    <property type="entry name" value="DUF4748"/>
</dbReference>
<dbReference type="Ensembl" id="ENSORLT00000014109.2">
    <property type="protein sequence ID" value="ENSORLP00000014108.2"/>
    <property type="gene ID" value="ENSORLG00000011254.2"/>
</dbReference>
<reference evidence="3" key="2">
    <citation type="submission" date="2025-08" db="UniProtKB">
        <authorList>
            <consortium name="Ensembl"/>
        </authorList>
    </citation>
    <scope>IDENTIFICATION</scope>
    <source>
        <strain evidence="3">Hd-rR</strain>
    </source>
</reference>
<dbReference type="HOGENOM" id="CLU_1739950_0_0_1"/>
<dbReference type="InParanoid" id="H2M6L1"/>
<reference evidence="3 4" key="1">
    <citation type="journal article" date="2007" name="Nature">
        <title>The medaka draft genome and insights into vertebrate genome evolution.</title>
        <authorList>
            <person name="Kasahara M."/>
            <person name="Naruse K."/>
            <person name="Sasaki S."/>
            <person name="Nakatani Y."/>
            <person name="Qu W."/>
            <person name="Ahsan B."/>
            <person name="Yamada T."/>
            <person name="Nagayasu Y."/>
            <person name="Doi K."/>
            <person name="Kasai Y."/>
            <person name="Jindo T."/>
            <person name="Kobayashi D."/>
            <person name="Shimada A."/>
            <person name="Toyoda A."/>
            <person name="Kuroki Y."/>
            <person name="Fujiyama A."/>
            <person name="Sasaki T."/>
            <person name="Shimizu A."/>
            <person name="Asakawa S."/>
            <person name="Shimizu N."/>
            <person name="Hashimoto S."/>
            <person name="Yang J."/>
            <person name="Lee Y."/>
            <person name="Matsushima K."/>
            <person name="Sugano S."/>
            <person name="Sakaizumi M."/>
            <person name="Narita T."/>
            <person name="Ohishi K."/>
            <person name="Haga S."/>
            <person name="Ohta F."/>
            <person name="Nomoto H."/>
            <person name="Nogata K."/>
            <person name="Morishita T."/>
            <person name="Endo T."/>
            <person name="Shin-I T."/>
            <person name="Takeda H."/>
            <person name="Morishita S."/>
            <person name="Kohara Y."/>
        </authorList>
    </citation>
    <scope>NUCLEOTIDE SEQUENCE [LARGE SCALE GENOMIC DNA]</scope>
    <source>
        <strain evidence="3 4">Hd-rR</strain>
    </source>
</reference>
<feature type="transmembrane region" description="Helical" evidence="2">
    <location>
        <begin position="77"/>
        <end position="96"/>
    </location>
</feature>
<name>H2M6L1_ORYLA</name>
<evidence type="ECO:0000256" key="2">
    <source>
        <dbReference type="SAM" id="Phobius"/>
    </source>
</evidence>
<reference evidence="3" key="3">
    <citation type="submission" date="2025-09" db="UniProtKB">
        <authorList>
            <consortium name="Ensembl"/>
        </authorList>
    </citation>
    <scope>IDENTIFICATION</scope>
    <source>
        <strain evidence="3">Hd-rR</strain>
    </source>
</reference>
<evidence type="ECO:0000256" key="1">
    <source>
        <dbReference type="SAM" id="MobiDB-lite"/>
    </source>
</evidence>
<feature type="region of interest" description="Disordered" evidence="1">
    <location>
        <begin position="38"/>
        <end position="68"/>
    </location>
</feature>
<keyword evidence="2" id="KW-0472">Membrane</keyword>
<accession>H2M6L1</accession>
<keyword evidence="2" id="KW-1133">Transmembrane helix</keyword>
<dbReference type="Proteomes" id="UP000001038">
    <property type="component" value="Chromosome 17"/>
</dbReference>
<sequence length="150" mass="16818">MKKKRVCLSGLYRVPGRILMQHSRGAINCSPAAWMCSSTTQPKGSAKEHASGGRTEEETTERPEYIPSRKAKNPMMSIGYAWIIGLPSGIIAFVLAKRQVDKNRLKQLKVRQRMKLSNEGDYEGSACKFRGVRGHAPPETFNMVQFGAFW</sequence>
<dbReference type="GeneTree" id="ENSGT00530000065055"/>
<proteinExistence type="predicted"/>
<dbReference type="eggNOG" id="ENOG502SAER">
    <property type="taxonomic scope" value="Eukaryota"/>
</dbReference>
<dbReference type="AlphaFoldDB" id="H2M6L1"/>
<keyword evidence="2" id="KW-0812">Transmembrane</keyword>
<evidence type="ECO:0000313" key="4">
    <source>
        <dbReference type="Proteomes" id="UP000001038"/>
    </source>
</evidence>
<protein>
    <submittedName>
        <fullName evidence="3">Si:ch73-71c20.5</fullName>
    </submittedName>
</protein>
<feature type="compositionally biased region" description="Basic and acidic residues" evidence="1">
    <location>
        <begin position="45"/>
        <end position="64"/>
    </location>
</feature>
<dbReference type="Bgee" id="ENSORLG00000011254">
    <property type="expression patterns" value="Expressed in ovary and 14 other cell types or tissues"/>
</dbReference>
<keyword evidence="4" id="KW-1185">Reference proteome</keyword>
<evidence type="ECO:0000313" key="3">
    <source>
        <dbReference type="Ensembl" id="ENSORLP00000014108.2"/>
    </source>
</evidence>
<dbReference type="STRING" id="8090.ENSORLP00000014108"/>
<dbReference type="Pfam" id="PF15932">
    <property type="entry name" value="DUF4748"/>
    <property type="match status" value="1"/>
</dbReference>